<dbReference type="Proteomes" id="UP000193067">
    <property type="component" value="Unassembled WGS sequence"/>
</dbReference>
<sequence>MAYLNVTYQGNALGRVPLQVFANLLQSVNSTHTPLPNVETLESMQSSFATALSLTRHALNRQQSRIHRVPVEILTMIFRLVIDITSSDPPDEGHEDFAGTFPAIGTLLTLTSVCQRWREIMLKHPSFWTVIDSQNMNAAETFLQRSGDHLSLVVHISSTDQFLPAPPFLREHRLQPRLREIHWTTSEGTPRKADYLLFPAPRLELLRLLDDAEDRARDEVYRNMPPILFAGHAPLLRTLYLGRIGWLPGNRFRSLTFLCLSDIYPLEFPEIVRLLCNCPVLEHLQLFRIKARAPPDRPPMPGLATDQVTLPKLYCFTFVGMSINTVNDFIFYLAGYQARIALEIVDTPPASAQPLIAIETLAQEAIMAFTDLTIQHHLHEDDDVVSIVAEGEDVEIKIVSGPSTFGFIDGRPHIFASTHWGLCQAEVFPLNRLRHFFLEFFNVRLPQTFSACPSARNVRSLVARMTALQEFQLRTHDLRLLFLQVFSREDDAALLPLPSEVPDWRLPALSITLVPQEDVPPNPNQQLAIPDLTDVLRVVGRIVFAIPFPPEAYRGVVDALFSLQRQWGQERITVLRADPIVAGS</sequence>
<dbReference type="EMBL" id="KZ084105">
    <property type="protein sequence ID" value="OSD02436.1"/>
    <property type="molecule type" value="Genomic_DNA"/>
</dbReference>
<accession>A0A1Y2IMU5</accession>
<evidence type="ECO:0000313" key="1">
    <source>
        <dbReference type="EMBL" id="OSD02436.1"/>
    </source>
</evidence>
<keyword evidence="2" id="KW-1185">Reference proteome</keyword>
<dbReference type="OrthoDB" id="2756379at2759"/>
<dbReference type="AlphaFoldDB" id="A0A1Y2IMU5"/>
<evidence type="ECO:0000313" key="2">
    <source>
        <dbReference type="Proteomes" id="UP000193067"/>
    </source>
</evidence>
<gene>
    <name evidence="1" type="ORF">PYCCODRAFT_1459112</name>
</gene>
<dbReference type="Gene3D" id="1.20.1280.50">
    <property type="match status" value="1"/>
</dbReference>
<reference evidence="1 2" key="1">
    <citation type="journal article" date="2015" name="Biotechnol. Biofuels">
        <title>Enhanced degradation of softwood versus hardwood by the white-rot fungus Pycnoporus coccineus.</title>
        <authorList>
            <person name="Couturier M."/>
            <person name="Navarro D."/>
            <person name="Chevret D."/>
            <person name="Henrissat B."/>
            <person name="Piumi F."/>
            <person name="Ruiz-Duenas F.J."/>
            <person name="Martinez A.T."/>
            <person name="Grigoriev I.V."/>
            <person name="Riley R."/>
            <person name="Lipzen A."/>
            <person name="Berrin J.G."/>
            <person name="Master E.R."/>
            <person name="Rosso M.N."/>
        </authorList>
    </citation>
    <scope>NUCLEOTIDE SEQUENCE [LARGE SCALE GENOMIC DNA]</scope>
    <source>
        <strain evidence="1 2">BRFM310</strain>
    </source>
</reference>
<dbReference type="STRING" id="1353009.A0A1Y2IMU5"/>
<organism evidence="1 2">
    <name type="scientific">Trametes coccinea (strain BRFM310)</name>
    <name type="common">Pycnoporus coccineus</name>
    <dbReference type="NCBI Taxonomy" id="1353009"/>
    <lineage>
        <taxon>Eukaryota</taxon>
        <taxon>Fungi</taxon>
        <taxon>Dikarya</taxon>
        <taxon>Basidiomycota</taxon>
        <taxon>Agaricomycotina</taxon>
        <taxon>Agaricomycetes</taxon>
        <taxon>Polyporales</taxon>
        <taxon>Polyporaceae</taxon>
        <taxon>Trametes</taxon>
    </lineage>
</organism>
<name>A0A1Y2IMU5_TRAC3</name>
<protein>
    <submittedName>
        <fullName evidence="1">Uncharacterized protein</fullName>
    </submittedName>
</protein>
<proteinExistence type="predicted"/>